<dbReference type="InterPro" id="IPR036428">
    <property type="entry name" value="PCD_sf"/>
</dbReference>
<dbReference type="GO" id="GO:0008124">
    <property type="term" value="F:4-alpha-hydroxytetrahydrobiopterin dehydratase activity"/>
    <property type="evidence" value="ECO:0007669"/>
    <property type="project" value="UniProtKB-EC"/>
</dbReference>
<reference evidence="5 6" key="1">
    <citation type="submission" date="2020-10" db="EMBL/GenBank/DDBJ databases">
        <title>Identification of Nocardia species via Next-generation sequencing and recognition of intraspecies genetic diversity.</title>
        <authorList>
            <person name="Li P."/>
            <person name="Li P."/>
            <person name="Lu B."/>
        </authorList>
    </citation>
    <scope>NUCLEOTIDE SEQUENCE [LARGE SCALE GENOMIC DNA]</scope>
    <source>
        <strain evidence="5 6">BJ06-0157</strain>
    </source>
</reference>
<dbReference type="InterPro" id="IPR001533">
    <property type="entry name" value="Pterin_deHydtase"/>
</dbReference>
<keyword evidence="6" id="KW-1185">Reference proteome</keyword>
<dbReference type="EC" id="4.2.1.96" evidence="4"/>
<dbReference type="PANTHER" id="PTHR12599:SF0">
    <property type="entry name" value="PTERIN-4-ALPHA-CARBINOLAMINE DEHYDRATASE"/>
    <property type="match status" value="1"/>
</dbReference>
<protein>
    <recommendedName>
        <fullName evidence="4">Putative pterin-4-alpha-carbinolamine dehydratase</fullName>
        <shortName evidence="4">PHS</shortName>
        <ecNumber evidence="4">4.2.1.96</ecNumber>
    </recommendedName>
    <alternativeName>
        <fullName evidence="4">4-alpha-hydroxy-tetrahydropterin dehydratase</fullName>
    </alternativeName>
    <alternativeName>
        <fullName evidence="4">Pterin carbinolamine dehydratase</fullName>
        <shortName evidence="4">PCD</shortName>
    </alternativeName>
</protein>
<dbReference type="CDD" id="cd00488">
    <property type="entry name" value="PCD_DCoH"/>
    <property type="match status" value="1"/>
</dbReference>
<dbReference type="Gene3D" id="3.30.1360.20">
    <property type="entry name" value="Transcriptional coactivator/pterin dehydratase"/>
    <property type="match status" value="1"/>
</dbReference>
<comment type="similarity">
    <text evidence="2 4">Belongs to the pterin-4-alpha-carbinolamine dehydratase family.</text>
</comment>
<gene>
    <name evidence="5" type="ORF">IU459_24655</name>
</gene>
<evidence type="ECO:0000256" key="1">
    <source>
        <dbReference type="ARBA" id="ARBA00001554"/>
    </source>
</evidence>
<dbReference type="EMBL" id="JADLQX010000020">
    <property type="protein sequence ID" value="MBF6300710.1"/>
    <property type="molecule type" value="Genomic_DNA"/>
</dbReference>
<dbReference type="SUPFAM" id="SSF55248">
    <property type="entry name" value="PCD-like"/>
    <property type="match status" value="1"/>
</dbReference>
<dbReference type="NCBIfam" id="NF002017">
    <property type="entry name" value="PRK00823.1-2"/>
    <property type="match status" value="1"/>
</dbReference>
<dbReference type="Pfam" id="PF01329">
    <property type="entry name" value="Pterin_4a"/>
    <property type="match status" value="1"/>
</dbReference>
<sequence length="99" mass="10755">MAQQTLLSDIEIAEALTELPEWARSGDSLVRTVKAPTFPAGIELVREVAEVAETANHHPDIDIRWRNVTFTLSTHSAGGLTALDVALAHEIDRLVTRAG</sequence>
<dbReference type="Proteomes" id="UP000702209">
    <property type="component" value="Unassembled WGS sequence"/>
</dbReference>
<keyword evidence="3 4" id="KW-0456">Lyase</keyword>
<dbReference type="RefSeq" id="WP_195131938.1">
    <property type="nucleotide sequence ID" value="NZ_JADLQX010000020.1"/>
</dbReference>
<dbReference type="PANTHER" id="PTHR12599">
    <property type="entry name" value="PTERIN-4-ALPHA-CARBINOLAMINE DEHYDRATASE"/>
    <property type="match status" value="1"/>
</dbReference>
<evidence type="ECO:0000313" key="6">
    <source>
        <dbReference type="Proteomes" id="UP000702209"/>
    </source>
</evidence>
<evidence type="ECO:0000256" key="4">
    <source>
        <dbReference type="HAMAP-Rule" id="MF_00434"/>
    </source>
</evidence>
<comment type="caution">
    <text evidence="5">The sequence shown here is derived from an EMBL/GenBank/DDBJ whole genome shotgun (WGS) entry which is preliminary data.</text>
</comment>
<evidence type="ECO:0000256" key="2">
    <source>
        <dbReference type="ARBA" id="ARBA00006472"/>
    </source>
</evidence>
<comment type="catalytic activity">
    <reaction evidence="1 4">
        <text>(4aS,6R)-4a-hydroxy-L-erythro-5,6,7,8-tetrahydrobiopterin = (6R)-L-erythro-6,7-dihydrobiopterin + H2O</text>
        <dbReference type="Rhea" id="RHEA:11920"/>
        <dbReference type="ChEBI" id="CHEBI:15377"/>
        <dbReference type="ChEBI" id="CHEBI:15642"/>
        <dbReference type="ChEBI" id="CHEBI:43120"/>
        <dbReference type="EC" id="4.2.1.96"/>
    </reaction>
</comment>
<dbReference type="HAMAP" id="MF_00434">
    <property type="entry name" value="Pterin_4_alpha"/>
    <property type="match status" value="1"/>
</dbReference>
<name>A0ABS0CX15_9NOCA</name>
<organism evidence="5 6">
    <name type="scientific">Nocardia amamiensis</name>
    <dbReference type="NCBI Taxonomy" id="404578"/>
    <lineage>
        <taxon>Bacteria</taxon>
        <taxon>Bacillati</taxon>
        <taxon>Actinomycetota</taxon>
        <taxon>Actinomycetes</taxon>
        <taxon>Mycobacteriales</taxon>
        <taxon>Nocardiaceae</taxon>
        <taxon>Nocardia</taxon>
    </lineage>
</organism>
<evidence type="ECO:0000313" key="5">
    <source>
        <dbReference type="EMBL" id="MBF6300710.1"/>
    </source>
</evidence>
<accession>A0ABS0CX15</accession>
<evidence type="ECO:0000256" key="3">
    <source>
        <dbReference type="ARBA" id="ARBA00023239"/>
    </source>
</evidence>
<proteinExistence type="inferred from homology"/>